<dbReference type="InterPro" id="IPR046450">
    <property type="entry name" value="PA_dom_sf"/>
</dbReference>
<reference evidence="13" key="1">
    <citation type="journal article" date="2019" name="Int. J. Syst. Evol. Microbiol.">
        <title>The Global Catalogue of Microorganisms (GCM) 10K type strain sequencing project: providing services to taxonomists for standard genome sequencing and annotation.</title>
        <authorList>
            <consortium name="The Broad Institute Genomics Platform"/>
            <consortium name="The Broad Institute Genome Sequencing Center for Infectious Disease"/>
            <person name="Wu L."/>
            <person name="Ma J."/>
        </authorList>
    </citation>
    <scope>NUCLEOTIDE SEQUENCE [LARGE SCALE GENOMIC DNA]</scope>
    <source>
        <strain evidence="13">CGMCC 1.12376</strain>
    </source>
</reference>
<dbReference type="Gene3D" id="3.50.30.30">
    <property type="match status" value="1"/>
</dbReference>
<dbReference type="SUPFAM" id="SSF52025">
    <property type="entry name" value="PA domain"/>
    <property type="match status" value="1"/>
</dbReference>
<comment type="similarity">
    <text evidence="1 8 9">Belongs to the peptidase S8 family.</text>
</comment>
<dbReference type="InterPro" id="IPR023827">
    <property type="entry name" value="Peptidase_S8_Asp-AS"/>
</dbReference>
<evidence type="ECO:0000256" key="3">
    <source>
        <dbReference type="ARBA" id="ARBA00022525"/>
    </source>
</evidence>
<dbReference type="Pfam" id="PF00082">
    <property type="entry name" value="Peptidase_S8"/>
    <property type="match status" value="1"/>
</dbReference>
<keyword evidence="2" id="KW-0134">Cell wall</keyword>
<evidence type="ECO:0000256" key="6">
    <source>
        <dbReference type="ARBA" id="ARBA00022801"/>
    </source>
</evidence>
<feature type="active site" description="Charge relay system" evidence="8">
    <location>
        <position position="121"/>
    </location>
</feature>
<dbReference type="Gene3D" id="3.40.50.200">
    <property type="entry name" value="Peptidase S8/S53 domain"/>
    <property type="match status" value="1"/>
</dbReference>
<evidence type="ECO:0000256" key="9">
    <source>
        <dbReference type="RuleBase" id="RU003355"/>
    </source>
</evidence>
<dbReference type="InterPro" id="IPR000209">
    <property type="entry name" value="Peptidase_S8/S53_dom"/>
</dbReference>
<keyword evidence="4 8" id="KW-0645">Protease</keyword>
<keyword evidence="3" id="KW-0964">Secreted</keyword>
<evidence type="ECO:0000256" key="1">
    <source>
        <dbReference type="ARBA" id="ARBA00011073"/>
    </source>
</evidence>
<feature type="active site" description="Charge relay system" evidence="8">
    <location>
        <position position="161"/>
    </location>
</feature>
<feature type="domain" description="PA" evidence="11">
    <location>
        <begin position="317"/>
        <end position="385"/>
    </location>
</feature>
<dbReference type="PROSITE" id="PS00138">
    <property type="entry name" value="SUBTILASE_SER"/>
    <property type="match status" value="1"/>
</dbReference>
<feature type="active site" description="Charge relay system" evidence="8">
    <location>
        <position position="445"/>
    </location>
</feature>
<sequence>MKRIIFFLFIFLLFYSNVYASELETVIIEVEGNVDEHEEYIEKNHPFVEVVATYSTLFNGLAIQGKAEHLKRMHTVDFIKGVHHVQDYQTLPAGTSEETKIQSAPITSDVTGKNIKVAVIDTGVDYNHPDLKENFKGGQDLVDFDEDPMETLPEEGMPTNHGTHVAGIIAANGEMQGIAPDASLYAYRALGPGGFGSTVHVLAALEQAVQDKVDIINLSLGNSVNGPDYPTSVAVNKAVELGIPVVIANGNSGPDPWTVGSPATAADALSVGAVQAPTSVPYLYHEGERKAIQIATMQGATSWDLTKDYKIVQGDKAEELNGKIALFQRDVTTFRDYALEAQRKGAVAVLIYNNEPGPLYGGIENNDGAIKIPVAGISEEDGEWLLNKSEEYIATNHQQLDTTIADFSSRGPVTVNWEIKPDITAPGTAIKSTVPGGYESFNGTSMAAPYVTGAIALLKEAYPSWDVEKIYSALQTTAEPLRTEAGEFHTPSTQGHGLIQPEQALNTRTVIYDGTLEAGKITERHEEKQFNVTIENLSDETQEFTFEYPKQQSGIQWQLPLSFTVEPKEKHELKVQLKVSSSRLPDGVHEGFLTLKEKKENKTYHLPYLFVNQSADQPKIAGIEFDLKPFSEDTYSYNLYATEELKSVAIDLYDPDILTYRGNLIEIEEPTIGTNEGEIPRYKLTPGNYIGRLIVISADGEVQIGEMPITIE</sequence>
<comment type="caution">
    <text evidence="12">The sequence shown here is derived from an EMBL/GenBank/DDBJ whole genome shotgun (WGS) entry which is preliminary data.</text>
</comment>
<evidence type="ECO:0000259" key="11">
    <source>
        <dbReference type="Pfam" id="PF02225"/>
    </source>
</evidence>
<keyword evidence="5" id="KW-0732">Signal</keyword>
<dbReference type="InterPro" id="IPR023828">
    <property type="entry name" value="Peptidase_S8_Ser-AS"/>
</dbReference>
<dbReference type="InterPro" id="IPR036852">
    <property type="entry name" value="Peptidase_S8/S53_dom_sf"/>
</dbReference>
<dbReference type="Pfam" id="PF02225">
    <property type="entry name" value="PA"/>
    <property type="match status" value="1"/>
</dbReference>
<dbReference type="PANTHER" id="PTHR43806:SF65">
    <property type="entry name" value="SERINE PROTEASE APRX"/>
    <property type="match status" value="1"/>
</dbReference>
<evidence type="ECO:0000259" key="10">
    <source>
        <dbReference type="Pfam" id="PF00082"/>
    </source>
</evidence>
<dbReference type="PROSITE" id="PS00137">
    <property type="entry name" value="SUBTILASE_HIS"/>
    <property type="match status" value="1"/>
</dbReference>
<dbReference type="RefSeq" id="WP_379595731.1">
    <property type="nucleotide sequence ID" value="NZ_JBHUDE010000005.1"/>
</dbReference>
<dbReference type="CDD" id="cd07474">
    <property type="entry name" value="Peptidases_S8_subtilisin_Vpr-like"/>
    <property type="match status" value="1"/>
</dbReference>
<evidence type="ECO:0000256" key="8">
    <source>
        <dbReference type="PROSITE-ProRule" id="PRU01240"/>
    </source>
</evidence>
<protein>
    <submittedName>
        <fullName evidence="12">S8 family serine peptidase</fullName>
    </submittedName>
</protein>
<organism evidence="12 13">
    <name type="scientific">Oceanobacillus luteolus</name>
    <dbReference type="NCBI Taxonomy" id="1274358"/>
    <lineage>
        <taxon>Bacteria</taxon>
        <taxon>Bacillati</taxon>
        <taxon>Bacillota</taxon>
        <taxon>Bacilli</taxon>
        <taxon>Bacillales</taxon>
        <taxon>Bacillaceae</taxon>
        <taxon>Oceanobacillus</taxon>
    </lineage>
</organism>
<evidence type="ECO:0000313" key="12">
    <source>
        <dbReference type="EMBL" id="MFD1606398.1"/>
    </source>
</evidence>
<dbReference type="PRINTS" id="PR00723">
    <property type="entry name" value="SUBTILISIN"/>
</dbReference>
<dbReference type="InterPro" id="IPR022398">
    <property type="entry name" value="Peptidase_S8_His-AS"/>
</dbReference>
<keyword evidence="7 8" id="KW-0720">Serine protease</keyword>
<dbReference type="InterPro" id="IPR015500">
    <property type="entry name" value="Peptidase_S8_subtilisin-rel"/>
</dbReference>
<dbReference type="PANTHER" id="PTHR43806">
    <property type="entry name" value="PEPTIDASE S8"/>
    <property type="match status" value="1"/>
</dbReference>
<dbReference type="InterPro" id="IPR034213">
    <property type="entry name" value="S8_Vpr-like"/>
</dbReference>
<evidence type="ECO:0000256" key="5">
    <source>
        <dbReference type="ARBA" id="ARBA00022729"/>
    </source>
</evidence>
<keyword evidence="13" id="KW-1185">Reference proteome</keyword>
<dbReference type="CDD" id="cd02133">
    <property type="entry name" value="PA_C5a_like"/>
    <property type="match status" value="1"/>
</dbReference>
<gene>
    <name evidence="12" type="ORF">ACFSBH_01760</name>
</gene>
<evidence type="ECO:0000313" key="13">
    <source>
        <dbReference type="Proteomes" id="UP001597221"/>
    </source>
</evidence>
<accession>A0ABW4HLE8</accession>
<dbReference type="InterPro" id="IPR003137">
    <property type="entry name" value="PA_domain"/>
</dbReference>
<dbReference type="PROSITE" id="PS00136">
    <property type="entry name" value="SUBTILASE_ASP"/>
    <property type="match status" value="1"/>
</dbReference>
<keyword evidence="6 8" id="KW-0378">Hydrolase</keyword>
<proteinExistence type="inferred from homology"/>
<evidence type="ECO:0000256" key="7">
    <source>
        <dbReference type="ARBA" id="ARBA00022825"/>
    </source>
</evidence>
<dbReference type="Proteomes" id="UP001597221">
    <property type="component" value="Unassembled WGS sequence"/>
</dbReference>
<evidence type="ECO:0000256" key="4">
    <source>
        <dbReference type="ARBA" id="ARBA00022670"/>
    </source>
</evidence>
<name>A0ABW4HLE8_9BACI</name>
<dbReference type="EMBL" id="JBHUDE010000005">
    <property type="protein sequence ID" value="MFD1606398.1"/>
    <property type="molecule type" value="Genomic_DNA"/>
</dbReference>
<dbReference type="PROSITE" id="PS51892">
    <property type="entry name" value="SUBTILASE"/>
    <property type="match status" value="1"/>
</dbReference>
<evidence type="ECO:0000256" key="2">
    <source>
        <dbReference type="ARBA" id="ARBA00022512"/>
    </source>
</evidence>
<dbReference type="InterPro" id="IPR050131">
    <property type="entry name" value="Peptidase_S8_subtilisin-like"/>
</dbReference>
<feature type="domain" description="Peptidase S8/S53" evidence="10">
    <location>
        <begin position="112"/>
        <end position="497"/>
    </location>
</feature>
<dbReference type="SUPFAM" id="SSF52743">
    <property type="entry name" value="Subtilisin-like"/>
    <property type="match status" value="1"/>
</dbReference>